<dbReference type="CDD" id="cd12148">
    <property type="entry name" value="fungal_TF_MHR"/>
    <property type="match status" value="1"/>
</dbReference>
<dbReference type="KEGG" id="pchm:VFPPC_02529"/>
<evidence type="ECO:0000256" key="3">
    <source>
        <dbReference type="ARBA" id="ARBA00022833"/>
    </source>
</evidence>
<dbReference type="PANTHER" id="PTHR47782:SF1">
    <property type="entry name" value="PYRIMIDINE PATHWAY REGULATORY PROTEIN 1"/>
    <property type="match status" value="1"/>
</dbReference>
<organism evidence="9 10">
    <name type="scientific">Pochonia chlamydosporia 170</name>
    <dbReference type="NCBI Taxonomy" id="1380566"/>
    <lineage>
        <taxon>Eukaryota</taxon>
        <taxon>Fungi</taxon>
        <taxon>Dikarya</taxon>
        <taxon>Ascomycota</taxon>
        <taxon>Pezizomycotina</taxon>
        <taxon>Sordariomycetes</taxon>
        <taxon>Hypocreomycetidae</taxon>
        <taxon>Hypocreales</taxon>
        <taxon>Clavicipitaceae</taxon>
        <taxon>Pochonia</taxon>
    </lineage>
</organism>
<evidence type="ECO:0000313" key="9">
    <source>
        <dbReference type="EMBL" id="OAQ69989.1"/>
    </source>
</evidence>
<dbReference type="GeneID" id="28846159"/>
<evidence type="ECO:0000256" key="6">
    <source>
        <dbReference type="ARBA" id="ARBA00023163"/>
    </source>
</evidence>
<keyword evidence="6" id="KW-0804">Transcription</keyword>
<dbReference type="GO" id="GO:0005634">
    <property type="term" value="C:nucleus"/>
    <property type="evidence" value="ECO:0007669"/>
    <property type="project" value="UniProtKB-SubCell"/>
</dbReference>
<accession>A0A179FYF0</accession>
<dbReference type="InterPro" id="IPR001138">
    <property type="entry name" value="Zn2Cys6_DnaBD"/>
</dbReference>
<dbReference type="Proteomes" id="UP000078397">
    <property type="component" value="Unassembled WGS sequence"/>
</dbReference>
<evidence type="ECO:0000256" key="4">
    <source>
        <dbReference type="ARBA" id="ARBA00023015"/>
    </source>
</evidence>
<dbReference type="GO" id="GO:0043565">
    <property type="term" value="F:sequence-specific DNA binding"/>
    <property type="evidence" value="ECO:0007669"/>
    <property type="project" value="TreeGrafter"/>
</dbReference>
<dbReference type="GO" id="GO:0045944">
    <property type="term" value="P:positive regulation of transcription by RNA polymerase II"/>
    <property type="evidence" value="ECO:0007669"/>
    <property type="project" value="TreeGrafter"/>
</dbReference>
<feature type="domain" description="Zn(2)-C6 fungal-type" evidence="8">
    <location>
        <begin position="28"/>
        <end position="58"/>
    </location>
</feature>
<dbReference type="PROSITE" id="PS50048">
    <property type="entry name" value="ZN2_CY6_FUNGAL_2"/>
    <property type="match status" value="1"/>
</dbReference>
<dbReference type="CDD" id="cd14653">
    <property type="entry name" value="ZIP_Gal4p-like"/>
    <property type="match status" value="1"/>
</dbReference>
<proteinExistence type="predicted"/>
<dbReference type="GO" id="GO:0008270">
    <property type="term" value="F:zinc ion binding"/>
    <property type="evidence" value="ECO:0007669"/>
    <property type="project" value="InterPro"/>
</dbReference>
<dbReference type="InterPro" id="IPR036864">
    <property type="entry name" value="Zn2-C6_fun-type_DNA-bd_sf"/>
</dbReference>
<dbReference type="RefSeq" id="XP_018146526.1">
    <property type="nucleotide sequence ID" value="XM_018282165.1"/>
</dbReference>
<keyword evidence="4" id="KW-0805">Transcription regulation</keyword>
<dbReference type="STRING" id="1380566.A0A179FYF0"/>
<keyword evidence="2" id="KW-0479">Metal-binding</keyword>
<dbReference type="SMART" id="SM00906">
    <property type="entry name" value="Fungal_trans"/>
    <property type="match status" value="1"/>
</dbReference>
<keyword evidence="10" id="KW-1185">Reference proteome</keyword>
<dbReference type="Pfam" id="PF00172">
    <property type="entry name" value="Zn_clus"/>
    <property type="match status" value="1"/>
</dbReference>
<evidence type="ECO:0000256" key="1">
    <source>
        <dbReference type="ARBA" id="ARBA00004123"/>
    </source>
</evidence>
<keyword evidence="7" id="KW-0539">Nucleus</keyword>
<comment type="caution">
    <text evidence="9">The sequence shown here is derived from an EMBL/GenBank/DDBJ whole genome shotgun (WGS) entry which is preliminary data.</text>
</comment>
<keyword evidence="3" id="KW-0862">Zinc</keyword>
<sequence>MSESESHTASPLRASTRRQSRNPRLRLACLRCQRRKIKCDGELPQCKNCRNTGSECVDGESARLKDFPRAYITNLKDRVRWLESIIQEKCPDVDLSQGPNCEDLQSVLHSEATPVRQVVPVPSTLDQSETRTASSHEIGLVSLGSSQDPRYIGPSSGYFLARVMLTKGSSQAITGSRDMAFTTDLIETVQSAASLPAREIADQICDAFFDSLHAMYPVLHRPTFSKLLDQMYSLQGGSPEVSFQVYMVLAMGSLVVSQRLKARLPAESYCLSALRYFDRVNVENSLSGLQCLLLLLIFTLHNPHVRVNIWYLNYQAIAAVVDLGLQRDITTQSGISLLEQEMRTRIFWVVFMMDRIIATTMGRPIGLRDEACDLRLPRLVDDDDLMTVGTPHSHNSVFKPIAYSIHLFRLAKLNSEIKYVANSVVRQTPVYAYPAVIDIFEWQTTMLEQIDQWEEHIPSGDGSPTTQHLDVVCRIQGHTLRMVLLRPSPAIPKPTRQALEKCHFSAREALKLLNKLYIRNTLIHSWLTFHAVVLSTLSIMYCVKMVPDLRQQTELPELMSDLSIASSILSAIGEHWAGARRCRDILDELGRSTMKDLLTPESQMPAREPRRRGRTVQRQANVTPISLPDVDLSADGMGFTPMIEPSAFFDDFLGNDSFASCFPDESSSNIDEIVRNMFQDDTTAFG</sequence>
<comment type="subcellular location">
    <subcellularLocation>
        <location evidence="1">Nucleus</location>
    </subcellularLocation>
</comment>
<dbReference type="GO" id="GO:0006351">
    <property type="term" value="P:DNA-templated transcription"/>
    <property type="evidence" value="ECO:0007669"/>
    <property type="project" value="InterPro"/>
</dbReference>
<dbReference type="SMART" id="SM00066">
    <property type="entry name" value="GAL4"/>
    <property type="match status" value="1"/>
</dbReference>
<evidence type="ECO:0000256" key="5">
    <source>
        <dbReference type="ARBA" id="ARBA00023125"/>
    </source>
</evidence>
<dbReference type="InterPro" id="IPR007219">
    <property type="entry name" value="XnlR_reg_dom"/>
</dbReference>
<gene>
    <name evidence="9" type="ORF">VFPPC_02529</name>
</gene>
<dbReference type="EMBL" id="LSBJ02000002">
    <property type="protein sequence ID" value="OAQ69989.1"/>
    <property type="molecule type" value="Genomic_DNA"/>
</dbReference>
<reference evidence="9 10" key="1">
    <citation type="journal article" date="2016" name="PLoS Pathog.">
        <title>Biosynthesis of antibiotic leucinostatins in bio-control fungus Purpureocillium lilacinum and their inhibition on phytophthora revealed by genome mining.</title>
        <authorList>
            <person name="Wang G."/>
            <person name="Liu Z."/>
            <person name="Lin R."/>
            <person name="Li E."/>
            <person name="Mao Z."/>
            <person name="Ling J."/>
            <person name="Yang Y."/>
            <person name="Yin W.B."/>
            <person name="Xie B."/>
        </authorList>
    </citation>
    <scope>NUCLEOTIDE SEQUENCE [LARGE SCALE GENOMIC DNA]</scope>
    <source>
        <strain evidence="9">170</strain>
    </source>
</reference>
<evidence type="ECO:0000256" key="2">
    <source>
        <dbReference type="ARBA" id="ARBA00022723"/>
    </source>
</evidence>
<evidence type="ECO:0000313" key="10">
    <source>
        <dbReference type="Proteomes" id="UP000078397"/>
    </source>
</evidence>
<dbReference type="SUPFAM" id="SSF57701">
    <property type="entry name" value="Zn2/Cys6 DNA-binding domain"/>
    <property type="match status" value="1"/>
</dbReference>
<dbReference type="GO" id="GO:0000981">
    <property type="term" value="F:DNA-binding transcription factor activity, RNA polymerase II-specific"/>
    <property type="evidence" value="ECO:0007669"/>
    <property type="project" value="InterPro"/>
</dbReference>
<dbReference type="Pfam" id="PF04082">
    <property type="entry name" value="Fungal_trans"/>
    <property type="match status" value="1"/>
</dbReference>
<evidence type="ECO:0000256" key="7">
    <source>
        <dbReference type="ARBA" id="ARBA00023242"/>
    </source>
</evidence>
<dbReference type="Gene3D" id="4.10.240.10">
    <property type="entry name" value="Zn(2)-C6 fungal-type DNA-binding domain"/>
    <property type="match status" value="1"/>
</dbReference>
<dbReference type="InterPro" id="IPR052202">
    <property type="entry name" value="Yeast_MetPath_Reg"/>
</dbReference>
<name>A0A179FYF0_METCM</name>
<dbReference type="PANTHER" id="PTHR47782">
    <property type="entry name" value="ZN(II)2CYS6 TRANSCRIPTION FACTOR (EUROFUNG)-RELATED"/>
    <property type="match status" value="1"/>
</dbReference>
<dbReference type="CDD" id="cd00067">
    <property type="entry name" value="GAL4"/>
    <property type="match status" value="1"/>
</dbReference>
<evidence type="ECO:0000259" key="8">
    <source>
        <dbReference type="PROSITE" id="PS50048"/>
    </source>
</evidence>
<keyword evidence="5" id="KW-0238">DNA-binding</keyword>
<protein>
    <submittedName>
        <fullName evidence="9">C6 transcription factor</fullName>
    </submittedName>
</protein>
<dbReference type="OrthoDB" id="189997at2759"/>
<dbReference type="AlphaFoldDB" id="A0A179FYF0"/>